<reference evidence="13" key="1">
    <citation type="submission" date="2021-01" db="EMBL/GenBank/DDBJ databases">
        <authorList>
            <person name="Corre E."/>
            <person name="Pelletier E."/>
            <person name="Niang G."/>
            <person name="Scheremetjew M."/>
            <person name="Finn R."/>
            <person name="Kale V."/>
            <person name="Holt S."/>
            <person name="Cochrane G."/>
            <person name="Meng A."/>
            <person name="Brown T."/>
            <person name="Cohen L."/>
        </authorList>
    </citation>
    <scope>NUCLEOTIDE SEQUENCE</scope>
    <source>
        <strain evidence="13">CCMP3105</strain>
    </source>
</reference>
<keyword evidence="6" id="KW-0915">Sodium</keyword>
<evidence type="ECO:0000256" key="8">
    <source>
        <dbReference type="ARBA" id="ARBA00023136"/>
    </source>
</evidence>
<keyword evidence="9" id="KW-0739">Sodium transport</keyword>
<dbReference type="GO" id="GO:0015297">
    <property type="term" value="F:antiporter activity"/>
    <property type="evidence" value="ECO:0007669"/>
    <property type="project" value="UniProtKB-KW"/>
</dbReference>
<feature type="domain" description="Cation/H+ exchanger transmembrane" evidence="11">
    <location>
        <begin position="2"/>
        <end position="148"/>
    </location>
</feature>
<comment type="subcellular location">
    <subcellularLocation>
        <location evidence="1">Membrane</location>
        <topology evidence="1">Multi-pass membrane protein</topology>
    </subcellularLocation>
</comment>
<organism evidence="13">
    <name type="scientific">Alexandrium monilatum</name>
    <dbReference type="NCBI Taxonomy" id="311494"/>
    <lineage>
        <taxon>Eukaryota</taxon>
        <taxon>Sar</taxon>
        <taxon>Alveolata</taxon>
        <taxon>Dinophyceae</taxon>
        <taxon>Gonyaulacales</taxon>
        <taxon>Pyrocystaceae</taxon>
        <taxon>Alexandrium</taxon>
    </lineage>
</organism>
<proteinExistence type="predicted"/>
<evidence type="ECO:0000259" key="11">
    <source>
        <dbReference type="Pfam" id="PF00999"/>
    </source>
</evidence>
<protein>
    <recommendedName>
        <fullName evidence="11">Cation/H+ exchanger transmembrane domain-containing protein</fullName>
    </recommendedName>
</protein>
<evidence type="ECO:0000256" key="5">
    <source>
        <dbReference type="ARBA" id="ARBA00022989"/>
    </source>
</evidence>
<dbReference type="GO" id="GO:0006814">
    <property type="term" value="P:sodium ion transport"/>
    <property type="evidence" value="ECO:0007669"/>
    <property type="project" value="UniProtKB-KW"/>
</dbReference>
<accession>A0A6T1M2D1</accession>
<keyword evidence="8 10" id="KW-0472">Membrane</keyword>
<dbReference type="PANTHER" id="PTHR43562">
    <property type="entry name" value="NAPA-TYPE SODIUM/HYDROGEN ANTIPORTER"/>
    <property type="match status" value="1"/>
</dbReference>
<evidence type="ECO:0000256" key="6">
    <source>
        <dbReference type="ARBA" id="ARBA00023053"/>
    </source>
</evidence>
<gene>
    <name evidence="12" type="ORF">AMON00008_LOCUS57983</name>
    <name evidence="13" type="ORF">AMON00008_LOCUS57984</name>
</gene>
<dbReference type="InterPro" id="IPR038770">
    <property type="entry name" value="Na+/solute_symporter_sf"/>
</dbReference>
<feature type="transmembrane region" description="Helical" evidence="10">
    <location>
        <begin position="81"/>
        <end position="104"/>
    </location>
</feature>
<evidence type="ECO:0000313" key="12">
    <source>
        <dbReference type="EMBL" id="CAE4658192.1"/>
    </source>
</evidence>
<keyword evidence="7" id="KW-0406">Ion transport</keyword>
<dbReference type="PANTHER" id="PTHR43562:SF3">
    <property type="entry name" value="SODIUM ION_PROTON EXCHANGER (EUROFUNG)"/>
    <property type="match status" value="1"/>
</dbReference>
<dbReference type="GO" id="GO:1902600">
    <property type="term" value="P:proton transmembrane transport"/>
    <property type="evidence" value="ECO:0007669"/>
    <property type="project" value="InterPro"/>
</dbReference>
<evidence type="ECO:0000256" key="4">
    <source>
        <dbReference type="ARBA" id="ARBA00022692"/>
    </source>
</evidence>
<dbReference type="Pfam" id="PF00999">
    <property type="entry name" value="Na_H_Exchanger"/>
    <property type="match status" value="1"/>
</dbReference>
<evidence type="ECO:0000256" key="7">
    <source>
        <dbReference type="ARBA" id="ARBA00023065"/>
    </source>
</evidence>
<dbReference type="GO" id="GO:0016020">
    <property type="term" value="C:membrane"/>
    <property type="evidence" value="ECO:0007669"/>
    <property type="project" value="UniProtKB-SubCell"/>
</dbReference>
<dbReference type="AlphaFoldDB" id="A0A6T1M2D1"/>
<feature type="transmembrane region" description="Helical" evidence="10">
    <location>
        <begin position="116"/>
        <end position="138"/>
    </location>
</feature>
<name>A0A6T1M2D1_9DINO</name>
<feature type="transmembrane region" description="Helical" evidence="10">
    <location>
        <begin position="21"/>
        <end position="44"/>
    </location>
</feature>
<evidence type="ECO:0000256" key="1">
    <source>
        <dbReference type="ARBA" id="ARBA00004141"/>
    </source>
</evidence>
<keyword evidence="4 10" id="KW-0812">Transmembrane</keyword>
<keyword evidence="5 10" id="KW-1133">Transmembrane helix</keyword>
<evidence type="ECO:0000256" key="3">
    <source>
        <dbReference type="ARBA" id="ARBA00022449"/>
    </source>
</evidence>
<evidence type="ECO:0000256" key="10">
    <source>
        <dbReference type="SAM" id="Phobius"/>
    </source>
</evidence>
<evidence type="ECO:0000313" key="13">
    <source>
        <dbReference type="EMBL" id="CAE4658194.1"/>
    </source>
</evidence>
<dbReference type="Gene3D" id="1.20.1530.20">
    <property type="match status" value="1"/>
</dbReference>
<evidence type="ECO:0000256" key="2">
    <source>
        <dbReference type="ARBA" id="ARBA00022448"/>
    </source>
</evidence>
<evidence type="ECO:0000256" key="9">
    <source>
        <dbReference type="ARBA" id="ARBA00023201"/>
    </source>
</evidence>
<dbReference type="EMBL" id="HBNR01081105">
    <property type="protein sequence ID" value="CAE4658192.1"/>
    <property type="molecule type" value="Transcribed_RNA"/>
</dbReference>
<keyword evidence="2" id="KW-0813">Transport</keyword>
<sequence length="156" mass="16431">MIFESGVHLDFGQIRAVGPEACIVAVVGTLLPLVCGAALVAYGFGFDLFPDGIAAGVSPPPTSAGIALRLLHEARALDKPFGQAIITAAFVDDILSLVLFNVLFSMGGGSFSFAKTLLPPLLGVAFMLVAAAMAMYVWPPFTEWMLSKIPEGFRRA</sequence>
<keyword evidence="3" id="KW-0050">Antiport</keyword>
<dbReference type="InterPro" id="IPR006153">
    <property type="entry name" value="Cation/H_exchanger_TM"/>
</dbReference>
<dbReference type="EMBL" id="HBNR01081106">
    <property type="protein sequence ID" value="CAE4658194.1"/>
    <property type="molecule type" value="Transcribed_RNA"/>
</dbReference>